<gene>
    <name evidence="1" type="ORF">MARPO_0046s0036</name>
</gene>
<dbReference type="PANTHER" id="PTHR47679">
    <property type="entry name" value="PROTEIN TORNADO 1"/>
    <property type="match status" value="1"/>
</dbReference>
<proteinExistence type="predicted"/>
<evidence type="ECO:0000313" key="2">
    <source>
        <dbReference type="Proteomes" id="UP000244005"/>
    </source>
</evidence>
<protein>
    <recommendedName>
        <fullName evidence="3">C-terminal of Roc (COR) domain-containing protein</fullName>
    </recommendedName>
</protein>
<dbReference type="EMBL" id="KZ772718">
    <property type="protein sequence ID" value="PTQ39214.1"/>
    <property type="molecule type" value="Genomic_DNA"/>
</dbReference>
<keyword evidence="2" id="KW-1185">Reference proteome</keyword>
<reference evidence="2" key="1">
    <citation type="journal article" date="2017" name="Cell">
        <title>Insights into land plant evolution garnered from the Marchantia polymorpha genome.</title>
        <authorList>
            <person name="Bowman J.L."/>
            <person name="Kohchi T."/>
            <person name="Yamato K.T."/>
            <person name="Jenkins J."/>
            <person name="Shu S."/>
            <person name="Ishizaki K."/>
            <person name="Yamaoka S."/>
            <person name="Nishihama R."/>
            <person name="Nakamura Y."/>
            <person name="Berger F."/>
            <person name="Adam C."/>
            <person name="Aki S.S."/>
            <person name="Althoff F."/>
            <person name="Araki T."/>
            <person name="Arteaga-Vazquez M.A."/>
            <person name="Balasubrmanian S."/>
            <person name="Barry K."/>
            <person name="Bauer D."/>
            <person name="Boehm C.R."/>
            <person name="Briginshaw L."/>
            <person name="Caballero-Perez J."/>
            <person name="Catarino B."/>
            <person name="Chen F."/>
            <person name="Chiyoda S."/>
            <person name="Chovatia M."/>
            <person name="Davies K.M."/>
            <person name="Delmans M."/>
            <person name="Demura T."/>
            <person name="Dierschke T."/>
            <person name="Dolan L."/>
            <person name="Dorantes-Acosta A.E."/>
            <person name="Eklund D.M."/>
            <person name="Florent S.N."/>
            <person name="Flores-Sandoval E."/>
            <person name="Fujiyama A."/>
            <person name="Fukuzawa H."/>
            <person name="Galik B."/>
            <person name="Grimanelli D."/>
            <person name="Grimwood J."/>
            <person name="Grossniklaus U."/>
            <person name="Hamada T."/>
            <person name="Haseloff J."/>
            <person name="Hetherington A.J."/>
            <person name="Higo A."/>
            <person name="Hirakawa Y."/>
            <person name="Hundley H.N."/>
            <person name="Ikeda Y."/>
            <person name="Inoue K."/>
            <person name="Inoue S.I."/>
            <person name="Ishida S."/>
            <person name="Jia Q."/>
            <person name="Kakita M."/>
            <person name="Kanazawa T."/>
            <person name="Kawai Y."/>
            <person name="Kawashima T."/>
            <person name="Kennedy M."/>
            <person name="Kinose K."/>
            <person name="Kinoshita T."/>
            <person name="Kohara Y."/>
            <person name="Koide E."/>
            <person name="Komatsu K."/>
            <person name="Kopischke S."/>
            <person name="Kubo M."/>
            <person name="Kyozuka J."/>
            <person name="Lagercrantz U."/>
            <person name="Lin S.S."/>
            <person name="Lindquist E."/>
            <person name="Lipzen A.M."/>
            <person name="Lu C.W."/>
            <person name="De Luna E."/>
            <person name="Martienssen R.A."/>
            <person name="Minamino N."/>
            <person name="Mizutani M."/>
            <person name="Mizutani M."/>
            <person name="Mochizuki N."/>
            <person name="Monte I."/>
            <person name="Mosher R."/>
            <person name="Nagasaki H."/>
            <person name="Nakagami H."/>
            <person name="Naramoto S."/>
            <person name="Nishitani K."/>
            <person name="Ohtani M."/>
            <person name="Okamoto T."/>
            <person name="Okumura M."/>
            <person name="Phillips J."/>
            <person name="Pollak B."/>
            <person name="Reinders A."/>
            <person name="Rovekamp M."/>
            <person name="Sano R."/>
            <person name="Sawa S."/>
            <person name="Schmid M.W."/>
            <person name="Shirakawa M."/>
            <person name="Solano R."/>
            <person name="Spunde A."/>
            <person name="Suetsugu N."/>
            <person name="Sugano S."/>
            <person name="Sugiyama A."/>
            <person name="Sun R."/>
            <person name="Suzuki Y."/>
            <person name="Takenaka M."/>
            <person name="Takezawa D."/>
            <person name="Tomogane H."/>
            <person name="Tsuzuki M."/>
            <person name="Ueda T."/>
            <person name="Umeda M."/>
            <person name="Ward J.M."/>
            <person name="Watanabe Y."/>
            <person name="Yazaki K."/>
            <person name="Yokoyama R."/>
            <person name="Yoshitake Y."/>
            <person name="Yotsui I."/>
            <person name="Zachgo S."/>
            <person name="Schmutz J."/>
        </authorList>
    </citation>
    <scope>NUCLEOTIDE SEQUENCE [LARGE SCALE GENOMIC DNA]</scope>
    <source>
        <strain evidence="2">Tak-1</strain>
    </source>
</reference>
<organism evidence="1 2">
    <name type="scientific">Marchantia polymorpha</name>
    <name type="common">Common liverwort</name>
    <name type="synonym">Marchantia aquatica</name>
    <dbReference type="NCBI Taxonomy" id="3197"/>
    <lineage>
        <taxon>Eukaryota</taxon>
        <taxon>Viridiplantae</taxon>
        <taxon>Streptophyta</taxon>
        <taxon>Embryophyta</taxon>
        <taxon>Marchantiophyta</taxon>
        <taxon>Marchantiopsida</taxon>
        <taxon>Marchantiidae</taxon>
        <taxon>Marchantiales</taxon>
        <taxon>Marchantiaceae</taxon>
        <taxon>Marchantia</taxon>
    </lineage>
</organism>
<sequence length="864" mass="96947">MVLQVRKLSDFLRKKGWHRRMRWGARKPAALESTSGVEIQMLEDDRGASVALWDVAGHEDVPSFHENVLASCRAGGATVAFVVVCNLCRAQDGQELESLKSAADVADECEFWFKLLASTTRLRPRPRVFVALNRKVASKKRTSRALIDAVSATLARLRTQFEPYLDVVLREKDAVEVLDAWSAPAVSPFFQTVLKSTLDVAVDSRKPPVPVAAEDLNVAITKWMLRHSSRPIITWHKFHKLCLVSGIEDFGSGGASKDDDDAAQIEERCRAVASFMHDAGQIVFFPELEVVVISPRWFFHCLLGRLAGAGATLERGLATGAKLYDVFCDTLDEFSKRKQDKLRVILPEAKLIQLLLRSELCFESTSDPDPDSRLFCVPAALPLDEFWITDCGSRRLGWPAVPPSELDRPLRHLGRRLACRDQVCTFLTPGFFPRLQVHLHNQFLKLGGFERAKYRVERSLISVSHGGVDYLIEYSPFDHFVDILVRHPGDSSETLALVQQNVVGPIQEFCASPGGCQGVDLVEGVIRTSSVERLDLCQHRRSQSASLSELVRELQVHGSEHRHRWPEDAEGREDSEYIVLLLGKEDLQSQADKWARGLEHAALKLGLDSTEQLDSPRTEPDDEHDHVKGLSADLREALSQMLGSERRAFLSITRRIDRLKGWQERILEHLSSRLNELNPFTAQLHECDLPRLAYFTVTVLTGVTETRQIVAEMSSGLTAGVQVHYMCEAQGEGKPHIVPKQLGRNVSLTPESLKRWWPYLAGALSVLDVMVKAGAEKLISSASIPTFSVRPYWNDKLFWDGVGNPGTSAPQWLVDFFMGPGPQRIYDDFMLHKVYYEESEQVAWICDDHMRRGKECGILGHLAA</sequence>
<evidence type="ECO:0008006" key="3">
    <source>
        <dbReference type="Google" id="ProtNLM"/>
    </source>
</evidence>
<dbReference type="Proteomes" id="UP000244005">
    <property type="component" value="Unassembled WGS sequence"/>
</dbReference>
<dbReference type="OrthoDB" id="537968at2759"/>
<dbReference type="OMA" id="GHNSADE"/>
<dbReference type="Gramene" id="Mp7g00880.1">
    <property type="protein sequence ID" value="Mp7g00880.1.cds"/>
    <property type="gene ID" value="Mp7g00880"/>
</dbReference>
<dbReference type="GO" id="GO:0009926">
    <property type="term" value="P:auxin polar transport"/>
    <property type="evidence" value="ECO:0000318"/>
    <property type="project" value="GO_Central"/>
</dbReference>
<evidence type="ECO:0000313" key="1">
    <source>
        <dbReference type="EMBL" id="PTQ39214.1"/>
    </source>
</evidence>
<name>A0A2R6WZC8_MARPO</name>
<dbReference type="AlphaFoldDB" id="A0A2R6WZC8"/>
<dbReference type="PANTHER" id="PTHR47679:SF1">
    <property type="entry name" value="PROTEIN TORNADO 1"/>
    <property type="match status" value="1"/>
</dbReference>
<accession>A0A2R6WZC8</accession>